<proteinExistence type="predicted"/>
<evidence type="ECO:0008006" key="3">
    <source>
        <dbReference type="Google" id="ProtNLM"/>
    </source>
</evidence>
<sequence length="207" mass="22781">MDESVDLDTLPRSIPDGSVICVARSSPLTDNALPLRITERYAAPDDCRIIVTTATDADETIAQQNAITPTGEHRVGVIDTTADDHVESLYQEHPTISLARTGELTQITLALWDLEEALSTSCSTPHVIVRSLTPTLEQAGLERLTNVLESVIEHQRAAGSLTVFGIEYTAHDERTMAALETLVDGIVWVERTGQGDLELEYRRTHHR</sequence>
<comment type="caution">
    <text evidence="1">The sequence shown here is derived from an EMBL/GenBank/DDBJ whole genome shotgun (WGS) entry which is preliminary data.</text>
</comment>
<dbReference type="Pfam" id="PF24336">
    <property type="entry name" value="DUF7504"/>
    <property type="match status" value="1"/>
</dbReference>
<accession>A0A3N6PHI1</accession>
<dbReference type="InterPro" id="IPR055927">
    <property type="entry name" value="DUF7504"/>
</dbReference>
<keyword evidence="2" id="KW-1185">Reference proteome</keyword>
<evidence type="ECO:0000313" key="2">
    <source>
        <dbReference type="Proteomes" id="UP000281431"/>
    </source>
</evidence>
<reference evidence="1 2" key="1">
    <citation type="submission" date="2018-10" db="EMBL/GenBank/DDBJ databases">
        <title>Natrarchaeobius chitinivorans gen. nov., sp. nov., and Natrarchaeobius haloalkaliphilus sp. nov., alkaliphilic, chitin-utilizing haloarchaea from hypersaline alkaline lakes.</title>
        <authorList>
            <person name="Sorokin D.Y."/>
            <person name="Elcheninov A.G."/>
            <person name="Kostrikina N.A."/>
            <person name="Bale N.J."/>
            <person name="Sinninghe Damste J.S."/>
            <person name="Khijniak T.V."/>
            <person name="Kublanov I.V."/>
            <person name="Toshchakov S.V."/>
        </authorList>
    </citation>
    <scope>NUCLEOTIDE SEQUENCE [LARGE SCALE GENOMIC DNA]</scope>
    <source>
        <strain evidence="1 2">AArcht7</strain>
    </source>
</reference>
<dbReference type="EMBL" id="REFZ01000007">
    <property type="protein sequence ID" value="RQH00080.1"/>
    <property type="molecule type" value="Genomic_DNA"/>
</dbReference>
<organism evidence="1 2">
    <name type="scientific">Natrarchaeobius chitinivorans</name>
    <dbReference type="NCBI Taxonomy" id="1679083"/>
    <lineage>
        <taxon>Archaea</taxon>
        <taxon>Methanobacteriati</taxon>
        <taxon>Methanobacteriota</taxon>
        <taxon>Stenosarchaea group</taxon>
        <taxon>Halobacteria</taxon>
        <taxon>Halobacteriales</taxon>
        <taxon>Natrialbaceae</taxon>
        <taxon>Natrarchaeobius</taxon>
    </lineage>
</organism>
<gene>
    <name evidence="1" type="ORF">EA472_12790</name>
</gene>
<dbReference type="Proteomes" id="UP000281431">
    <property type="component" value="Unassembled WGS sequence"/>
</dbReference>
<evidence type="ECO:0000313" key="1">
    <source>
        <dbReference type="EMBL" id="RQH00080.1"/>
    </source>
</evidence>
<name>A0A3N6PHI1_NATCH</name>
<protein>
    <recommendedName>
        <fullName evidence="3">KaiC-like domain-containing protein</fullName>
    </recommendedName>
</protein>
<dbReference type="AlphaFoldDB" id="A0A3N6PHI1"/>